<keyword evidence="1" id="KW-0472">Membrane</keyword>
<dbReference type="EMBL" id="RCYR01000038">
    <property type="protein sequence ID" value="RYS77026.1"/>
    <property type="molecule type" value="Genomic_DNA"/>
</dbReference>
<evidence type="ECO:0000313" key="4">
    <source>
        <dbReference type="Proteomes" id="UP000095787"/>
    </source>
</evidence>
<sequence>MKGRKGRFLFTLFLTLLVFGFGTRIVRADETDNFQSDKKSIETAETKILEEEFDFKEIEKSLSELFPKEKISFEEVVFSFLSGEPGEMLELLTGYIRDEIAYEFLYSKKTLVYIILIAVMAAVFSNFAGAFQSRQISGISFYVVYMLLITLCLMSFRTAVYGISEKLESLTTFMRVLCPGYFLAVAFSSGSATSIFFYNLILFLIYISELVIVRFLFPVINVYIMVQMLGNLTEEDLFSEFADLLKKAVTWTLRTIVACIVGVNVVQGLLAPAIDTVKRSALTRTAEALPWIGNVMGGMAEVTMGTIVLIKNGIGMAGAFIAVLICAVPILQMLLSALLYKMAAAAVQPVSDKRITACIRGVSEGYEMIVSVIFTVGFLFLLTIAVVAGVTT</sequence>
<accession>A0A174FH23</accession>
<feature type="transmembrane region" description="Helical" evidence="1">
    <location>
        <begin position="141"/>
        <end position="161"/>
    </location>
</feature>
<dbReference type="Proteomes" id="UP000292665">
    <property type="component" value="Unassembled WGS sequence"/>
</dbReference>
<organism evidence="2 4">
    <name type="scientific">[Ruminococcus] torques</name>
    <dbReference type="NCBI Taxonomy" id="33039"/>
    <lineage>
        <taxon>Bacteria</taxon>
        <taxon>Bacillati</taxon>
        <taxon>Bacillota</taxon>
        <taxon>Clostridia</taxon>
        <taxon>Lachnospirales</taxon>
        <taxon>Lachnospiraceae</taxon>
        <taxon>Mediterraneibacter</taxon>
    </lineage>
</organism>
<dbReference type="RefSeq" id="WP_004847816.1">
    <property type="nucleotide sequence ID" value="NZ_AP028249.1"/>
</dbReference>
<proteinExistence type="predicted"/>
<feature type="transmembrane region" description="Helical" evidence="1">
    <location>
        <begin position="249"/>
        <end position="270"/>
    </location>
</feature>
<evidence type="ECO:0000313" key="2">
    <source>
        <dbReference type="EMBL" id="CUO48837.1"/>
    </source>
</evidence>
<evidence type="ECO:0000313" key="3">
    <source>
        <dbReference type="EMBL" id="RYS77026.1"/>
    </source>
</evidence>
<dbReference type="EMBL" id="CYZO01000062">
    <property type="protein sequence ID" value="CUO48837.1"/>
    <property type="molecule type" value="Genomic_DNA"/>
</dbReference>
<feature type="transmembrane region" description="Helical" evidence="1">
    <location>
        <begin position="181"/>
        <end position="204"/>
    </location>
</feature>
<evidence type="ECO:0000256" key="1">
    <source>
        <dbReference type="SAM" id="Phobius"/>
    </source>
</evidence>
<feature type="transmembrane region" description="Helical" evidence="1">
    <location>
        <begin position="111"/>
        <end position="129"/>
    </location>
</feature>
<keyword evidence="1" id="KW-1133">Transmembrane helix</keyword>
<feature type="transmembrane region" description="Helical" evidence="1">
    <location>
        <begin position="316"/>
        <end position="340"/>
    </location>
</feature>
<dbReference type="AlphaFoldDB" id="A0A174FH23"/>
<name>A0A174FH23_9FIRM</name>
<reference evidence="3 5" key="2">
    <citation type="journal article" date="2019" name="Science, e1252229">
        <title>Invertible promoters mediate bacterial phase variation, antibiotic resistance, and host adaptation in the gut.</title>
        <authorList>
            <person name="Jiang X."/>
            <person name="Hall A.B."/>
            <person name="Arthur T.D."/>
            <person name="Plichta D.R."/>
            <person name="Covington C.T."/>
            <person name="Poyet M."/>
            <person name="Crothers J."/>
            <person name="Moses P.L."/>
            <person name="Tolonen A.C."/>
            <person name="Vlamakis H."/>
            <person name="Alm E.J."/>
            <person name="Xavier R.J."/>
        </authorList>
    </citation>
    <scope>NUCLEOTIDE SEQUENCE [LARGE SCALE GENOMIC DNA]</scope>
    <source>
        <strain evidence="3">Aa_0143</strain>
        <strain evidence="5">aa_0143</strain>
    </source>
</reference>
<gene>
    <name evidence="2" type="primary">spoIIIAE</name>
    <name evidence="3" type="ORF">EAI93_12790</name>
    <name evidence="2" type="ORF">ERS852456_02698</name>
</gene>
<dbReference type="InterPro" id="IPR014194">
    <property type="entry name" value="Spore_III_AE"/>
</dbReference>
<dbReference type="GeneID" id="97328834"/>
<dbReference type="Proteomes" id="UP000095787">
    <property type="component" value="Unassembled WGS sequence"/>
</dbReference>
<feature type="transmembrane region" description="Helical" evidence="1">
    <location>
        <begin position="211"/>
        <end position="229"/>
    </location>
</feature>
<evidence type="ECO:0000313" key="5">
    <source>
        <dbReference type="Proteomes" id="UP000292665"/>
    </source>
</evidence>
<protein>
    <submittedName>
        <fullName evidence="2">Stage III sporulation protein AE</fullName>
    </submittedName>
    <submittedName>
        <fullName evidence="3">Stage III sporulation protein AF</fullName>
    </submittedName>
</protein>
<feature type="transmembrane region" description="Helical" evidence="1">
    <location>
        <begin position="369"/>
        <end position="390"/>
    </location>
</feature>
<reference evidence="2 4" key="1">
    <citation type="submission" date="2015-09" db="EMBL/GenBank/DDBJ databases">
        <authorList>
            <consortium name="Pathogen Informatics"/>
        </authorList>
    </citation>
    <scope>NUCLEOTIDE SEQUENCE [LARGE SCALE GENOMIC DNA]</scope>
    <source>
        <strain evidence="2 4">2789STDY5834841</strain>
    </source>
</reference>
<dbReference type="Pfam" id="PF09546">
    <property type="entry name" value="Spore_III_AE"/>
    <property type="match status" value="1"/>
</dbReference>
<keyword evidence="1" id="KW-0812">Transmembrane</keyword>